<keyword evidence="2 13" id="KW-0813">Transport</keyword>
<dbReference type="AlphaFoldDB" id="A0A967KDS8"/>
<evidence type="ECO:0000256" key="8">
    <source>
        <dbReference type="ARBA" id="ARBA00023136"/>
    </source>
</evidence>
<keyword evidence="3 13" id="KW-0138">CF(0)</keyword>
<keyword evidence="8 13" id="KW-0472">Membrane</keyword>
<dbReference type="PANTHER" id="PTHR33445">
    <property type="entry name" value="ATP SYNTHASE SUBUNIT B', CHLOROPLASTIC"/>
    <property type="match status" value="1"/>
</dbReference>
<dbReference type="GO" id="GO:0046961">
    <property type="term" value="F:proton-transporting ATPase activity, rotational mechanism"/>
    <property type="evidence" value="ECO:0007669"/>
    <property type="project" value="TreeGrafter"/>
</dbReference>
<dbReference type="GO" id="GO:0005886">
    <property type="term" value="C:plasma membrane"/>
    <property type="evidence" value="ECO:0007669"/>
    <property type="project" value="UniProtKB-SubCell"/>
</dbReference>
<evidence type="ECO:0000256" key="15">
    <source>
        <dbReference type="SAM" id="Coils"/>
    </source>
</evidence>
<comment type="similarity">
    <text evidence="1 13 14">Belongs to the ATPase B chain family.</text>
</comment>
<evidence type="ECO:0000256" key="14">
    <source>
        <dbReference type="RuleBase" id="RU003848"/>
    </source>
</evidence>
<evidence type="ECO:0000256" key="13">
    <source>
        <dbReference type="HAMAP-Rule" id="MF_01398"/>
    </source>
</evidence>
<comment type="subcellular location">
    <subcellularLocation>
        <location evidence="13">Cell membrane</location>
        <topology evidence="13">Single-pass membrane protein</topology>
    </subcellularLocation>
    <subcellularLocation>
        <location evidence="12">Endomembrane system</location>
        <topology evidence="12">Single-pass membrane protein</topology>
    </subcellularLocation>
</comment>
<keyword evidence="7 13" id="KW-0406">Ion transport</keyword>
<evidence type="ECO:0000256" key="5">
    <source>
        <dbReference type="ARBA" id="ARBA00022781"/>
    </source>
</evidence>
<evidence type="ECO:0000313" key="17">
    <source>
        <dbReference type="Proteomes" id="UP000761264"/>
    </source>
</evidence>
<accession>A0A967KDS8</accession>
<gene>
    <name evidence="13" type="primary">atpF</name>
    <name evidence="16" type="ORF">HBA54_23590</name>
</gene>
<dbReference type="PANTHER" id="PTHR33445:SF1">
    <property type="entry name" value="ATP SYNTHASE SUBUNIT B"/>
    <property type="match status" value="1"/>
</dbReference>
<evidence type="ECO:0000256" key="10">
    <source>
        <dbReference type="ARBA" id="ARBA00025198"/>
    </source>
</evidence>
<evidence type="ECO:0000256" key="12">
    <source>
        <dbReference type="ARBA" id="ARBA00037847"/>
    </source>
</evidence>
<evidence type="ECO:0000256" key="1">
    <source>
        <dbReference type="ARBA" id="ARBA00005513"/>
    </source>
</evidence>
<evidence type="ECO:0000256" key="11">
    <source>
        <dbReference type="ARBA" id="ARBA00025614"/>
    </source>
</evidence>
<keyword evidence="4 13" id="KW-0812">Transmembrane</keyword>
<evidence type="ECO:0000256" key="6">
    <source>
        <dbReference type="ARBA" id="ARBA00022989"/>
    </source>
</evidence>
<dbReference type="RefSeq" id="WP_167229361.1">
    <property type="nucleotide sequence ID" value="NZ_JAAQPH010000024.1"/>
</dbReference>
<dbReference type="InterPro" id="IPR050059">
    <property type="entry name" value="ATP_synthase_B_chain"/>
</dbReference>
<evidence type="ECO:0000313" key="16">
    <source>
        <dbReference type="EMBL" id="NIA71579.1"/>
    </source>
</evidence>
<keyword evidence="5 13" id="KW-0375">Hydrogen ion transport</keyword>
<keyword evidence="13" id="KW-1003">Cell membrane</keyword>
<name>A0A967KDS8_9PROT</name>
<dbReference type="GO" id="GO:0045259">
    <property type="term" value="C:proton-transporting ATP synthase complex"/>
    <property type="evidence" value="ECO:0007669"/>
    <property type="project" value="UniProtKB-KW"/>
</dbReference>
<dbReference type="CDD" id="cd06503">
    <property type="entry name" value="ATP-synt_Fo_b"/>
    <property type="match status" value="1"/>
</dbReference>
<keyword evidence="15" id="KW-0175">Coiled coil</keyword>
<dbReference type="HAMAP" id="MF_01398">
    <property type="entry name" value="ATP_synth_b_bprime"/>
    <property type="match status" value="1"/>
</dbReference>
<dbReference type="GO" id="GO:0046933">
    <property type="term" value="F:proton-transporting ATP synthase activity, rotational mechanism"/>
    <property type="evidence" value="ECO:0007669"/>
    <property type="project" value="UniProtKB-UniRule"/>
</dbReference>
<reference evidence="16" key="1">
    <citation type="submission" date="2020-03" db="EMBL/GenBank/DDBJ databases">
        <title>Genome of Pelagibius litoralis DSM 21314T.</title>
        <authorList>
            <person name="Wang G."/>
        </authorList>
    </citation>
    <scope>NUCLEOTIDE SEQUENCE</scope>
    <source>
        <strain evidence="16">DSM 21314</strain>
    </source>
</reference>
<comment type="subunit">
    <text evidence="13">F-type ATPases have 2 components, F(1) - the catalytic core - and F(0) - the membrane proton channel. F(1) has five subunits: alpha(3), beta(3), gamma(1), delta(1), epsilon(1). F(0) has three main subunits: a(1), b(2) and c(10-14). The alpha and beta chains form an alternating ring which encloses part of the gamma chain. F(1) is attached to F(0) by a central stalk formed by the gamma and epsilon chains, while a peripheral stalk is formed by the delta and b chains.</text>
</comment>
<dbReference type="EMBL" id="JAAQPH010000024">
    <property type="protein sequence ID" value="NIA71579.1"/>
    <property type="molecule type" value="Genomic_DNA"/>
</dbReference>
<protein>
    <recommendedName>
        <fullName evidence="13">ATP synthase subunit b</fullName>
    </recommendedName>
    <alternativeName>
        <fullName evidence="13">ATP synthase F(0) sector subunit b</fullName>
    </alternativeName>
    <alternativeName>
        <fullName evidence="13">ATPase subunit I</fullName>
    </alternativeName>
    <alternativeName>
        <fullName evidence="13">F-type ATPase subunit b</fullName>
        <shortName evidence="13">F-ATPase subunit b</shortName>
    </alternativeName>
</protein>
<comment type="function">
    <text evidence="10 13">F(1)F(0) ATP synthase produces ATP from ADP in the presence of a proton or sodium gradient. F-type ATPases consist of two structural domains, F(1) containing the extramembraneous catalytic core and F(0) containing the membrane proton channel, linked together by a central stalk and a peripheral stalk. During catalysis, ATP synthesis in the catalytic domain of F(1) is coupled via a rotary mechanism of the central stalk subunits to proton translocation.</text>
</comment>
<comment type="function">
    <text evidence="11">Component of the F(0) channel, it forms part of the peripheral stalk, linking F(1) to F(0). The b'-subunit is a diverged and duplicated form of b found in plants and photosynthetic bacteria.</text>
</comment>
<evidence type="ECO:0000256" key="2">
    <source>
        <dbReference type="ARBA" id="ARBA00022448"/>
    </source>
</evidence>
<keyword evidence="6 13" id="KW-1133">Transmembrane helix</keyword>
<organism evidence="16 17">
    <name type="scientific">Pelagibius litoralis</name>
    <dbReference type="NCBI Taxonomy" id="374515"/>
    <lineage>
        <taxon>Bacteria</taxon>
        <taxon>Pseudomonadati</taxon>
        <taxon>Pseudomonadota</taxon>
        <taxon>Alphaproteobacteria</taxon>
        <taxon>Rhodospirillales</taxon>
        <taxon>Rhodovibrionaceae</taxon>
        <taxon>Pelagibius</taxon>
    </lineage>
</organism>
<keyword evidence="17" id="KW-1185">Reference proteome</keyword>
<evidence type="ECO:0000256" key="3">
    <source>
        <dbReference type="ARBA" id="ARBA00022547"/>
    </source>
</evidence>
<evidence type="ECO:0000256" key="9">
    <source>
        <dbReference type="ARBA" id="ARBA00023310"/>
    </source>
</evidence>
<dbReference type="InterPro" id="IPR002146">
    <property type="entry name" value="ATP_synth_b/b'su_bac/chlpt"/>
</dbReference>
<proteinExistence type="inferred from homology"/>
<dbReference type="Pfam" id="PF00430">
    <property type="entry name" value="ATP-synt_B"/>
    <property type="match status" value="1"/>
</dbReference>
<evidence type="ECO:0000256" key="4">
    <source>
        <dbReference type="ARBA" id="ARBA00022692"/>
    </source>
</evidence>
<feature type="coiled-coil region" evidence="15">
    <location>
        <begin position="29"/>
        <end position="88"/>
    </location>
</feature>
<keyword evidence="9 13" id="KW-0066">ATP synthesis</keyword>
<comment type="caution">
    <text evidence="16">The sequence shown here is derived from an EMBL/GenBank/DDBJ whole genome shotgun (WGS) entry which is preliminary data.</text>
</comment>
<dbReference type="GO" id="GO:0012505">
    <property type="term" value="C:endomembrane system"/>
    <property type="evidence" value="ECO:0007669"/>
    <property type="project" value="UniProtKB-SubCell"/>
</dbReference>
<sequence>MLNDPTFWVAVAFVVFLGLMYWKARKPMLDGLDARAERIKAELDEAQRLREEAQKALAEYKRKQRDAAKEAEEMLASAKHEAELLRNQASEDLKAVLARRERAALEKIAQAETQAIQDVRAQAVDMAMAATAKLLSENVDPGRDQAMVDQAIRDLGTKLH</sequence>
<dbReference type="Proteomes" id="UP000761264">
    <property type="component" value="Unassembled WGS sequence"/>
</dbReference>
<evidence type="ECO:0000256" key="7">
    <source>
        <dbReference type="ARBA" id="ARBA00023065"/>
    </source>
</evidence>
<feature type="transmembrane region" description="Helical" evidence="13">
    <location>
        <begin position="6"/>
        <end position="22"/>
    </location>
</feature>